<comment type="caution">
    <text evidence="2">The sequence shown here is derived from an EMBL/GenBank/DDBJ whole genome shotgun (WGS) entry which is preliminary data.</text>
</comment>
<protein>
    <submittedName>
        <fullName evidence="2">Uncharacterized protein</fullName>
    </submittedName>
</protein>
<evidence type="ECO:0000313" key="3">
    <source>
        <dbReference type="Proteomes" id="UP000267870"/>
    </source>
</evidence>
<dbReference type="InterPro" id="IPR038620">
    <property type="entry name" value="YdcP-like_sf"/>
</dbReference>
<feature type="region of interest" description="Disordered" evidence="1">
    <location>
        <begin position="120"/>
        <end position="146"/>
    </location>
</feature>
<evidence type="ECO:0000256" key="1">
    <source>
        <dbReference type="SAM" id="MobiDB-lite"/>
    </source>
</evidence>
<name>A0A428DCT5_STRMT</name>
<dbReference type="Proteomes" id="UP000267870">
    <property type="component" value="Unassembled WGS sequence"/>
</dbReference>
<dbReference type="AlphaFoldDB" id="A0A428DCT5"/>
<sequence>MAFNIRKFNNAEIPVNVKEKFGTLIFLGFDENWKMVEGEAVDYPTHAEVFSDKMQETIAVKLEEGISIEEIPFMSEVEIVGDATIWIYDYEDTVYRGANNVSEIKALAFSLRAESVKRVGSGQFRQEQKQDQKPEQKPEQKQEHKG</sequence>
<dbReference type="Gene3D" id="2.40.50.390">
    <property type="entry name" value="Conjugative transposon protein, DUF961"/>
    <property type="match status" value="1"/>
</dbReference>
<feature type="compositionally biased region" description="Basic and acidic residues" evidence="1">
    <location>
        <begin position="126"/>
        <end position="146"/>
    </location>
</feature>
<accession>A0A428DCT5</accession>
<proteinExistence type="predicted"/>
<dbReference type="EMBL" id="RJNZ01000011">
    <property type="protein sequence ID" value="RSI91160.1"/>
    <property type="molecule type" value="Genomic_DNA"/>
</dbReference>
<dbReference type="RefSeq" id="WP_125453062.1">
    <property type="nucleotide sequence ID" value="NZ_RJNZ01000011.1"/>
</dbReference>
<organism evidence="2 3">
    <name type="scientific">Streptococcus mitis</name>
    <dbReference type="NCBI Taxonomy" id="28037"/>
    <lineage>
        <taxon>Bacteria</taxon>
        <taxon>Bacillati</taxon>
        <taxon>Bacillota</taxon>
        <taxon>Bacilli</taxon>
        <taxon>Lactobacillales</taxon>
        <taxon>Streptococcaceae</taxon>
        <taxon>Streptococcus</taxon>
        <taxon>Streptococcus mitis group</taxon>
    </lineage>
</organism>
<evidence type="ECO:0000313" key="2">
    <source>
        <dbReference type="EMBL" id="RSI91160.1"/>
    </source>
</evidence>
<gene>
    <name evidence="2" type="ORF">D8845_07535</name>
</gene>
<reference evidence="2 3" key="1">
    <citation type="submission" date="2018-11" db="EMBL/GenBank/DDBJ databases">
        <title>Species Designations Belie Phenotypic and Genotypic Heterogeneity in Oral Streptococci.</title>
        <authorList>
            <person name="Velsko I."/>
        </authorList>
    </citation>
    <scope>NUCLEOTIDE SEQUENCE [LARGE SCALE GENOMIC DNA]</scope>
    <source>
        <strain evidence="2 3">BCC55</strain>
    </source>
</reference>